<sequence length="766" mass="82725">MSETLMVDLPDLGRRRLLKGMGIIGGLALTIGVNGLVRAAVEEPKKYGGDAMPGGLKEDVLVFVSIGTDGIVNIVAHRSEMGQGVRTSLPLVVADEMEADWARVNVVQAEGNEARYGNQNTDGSRSMRHHFEPMRRIGATARMMLEAAAAVTWGVPVSEVQAKQHQVIHKPSGKTLGYGELATAASKIPVPSKEQLKLKPASEFRYIGKQNTRNIDGQKIVTGATHYGIDTRLDGMLYAVVARPPVFGGKVKAFDASAALKVPGVVKVIELQSSNLPPLFHPLGGVAVLASNTWAAIKGREALKIEWDHGANASYDSAAFRKTLEEAARKPAKAVRNNGDAVGVLAKAKQTFAAEYYQPHIAHSTMEPPAATVRITNGKCEAWACVQDPQATVNAVAGHLGFKPENVRVNVTLLGGGFGRKSKPDFVVEAALLSQAMDGKPVKVTWTREDDLHHDYFHTVSLERIESALDAKGMPTAWLHRTTAPTIASTFAENAKGGAPFELGMGAVNLPFNIPNMRVESPEVPAHTRIGWFRSVSNIPHAFATESFIAELAHKAKRDHRDYLLDLLGPARKVNPDSISDSWNYGESPERYPLDIGRMRHVVELATQKAGWGRKLPKGHGLGLAFCYSFVTYVAAVVEVVVGDNGEISIPRVDIAVDCGPQVNPDRIRSQAEGACIMGASLTLTGEISFKNGAAQQSNFHEYQVMRIDEAPREIHVHLVEHKLDVPLGGIGEPVTPTMAPAICNAIFAATGKRIRSLPIRDQLKA</sequence>
<comment type="caution">
    <text evidence="2">The sequence shown here is derived from an EMBL/GenBank/DDBJ whole genome shotgun (WGS) entry which is preliminary data.</text>
</comment>
<dbReference type="InterPro" id="IPR037165">
    <property type="entry name" value="AldOxase/xan_DH_Mopterin-bd_sf"/>
</dbReference>
<accession>A0ABW8GMR8</accession>
<feature type="domain" description="Aldehyde oxidase/xanthine dehydrogenase a/b hammerhead" evidence="1">
    <location>
        <begin position="222"/>
        <end position="311"/>
    </location>
</feature>
<dbReference type="RefSeq" id="WP_400882468.1">
    <property type="nucleotide sequence ID" value="NZ_JBIWXY010000002.1"/>
</dbReference>
<dbReference type="PROSITE" id="PS51318">
    <property type="entry name" value="TAT"/>
    <property type="match status" value="1"/>
</dbReference>
<organism evidence="2 3">
    <name type="scientific">Methylobacillus methanolivorans</name>
    <dbReference type="NCBI Taxonomy" id="1848927"/>
    <lineage>
        <taxon>Bacteria</taxon>
        <taxon>Pseudomonadati</taxon>
        <taxon>Pseudomonadota</taxon>
        <taxon>Betaproteobacteria</taxon>
        <taxon>Nitrosomonadales</taxon>
        <taxon>Methylophilaceae</taxon>
        <taxon>Methylobacillus</taxon>
    </lineage>
</organism>
<dbReference type="PANTHER" id="PTHR47495">
    <property type="entry name" value="ALDEHYDE DEHYDROGENASE"/>
    <property type="match status" value="1"/>
</dbReference>
<dbReference type="InterPro" id="IPR000674">
    <property type="entry name" value="Ald_Oxase/Xan_DH_a/b"/>
</dbReference>
<dbReference type="InterPro" id="IPR046867">
    <property type="entry name" value="AldOxase/xan_DH_MoCoBD2"/>
</dbReference>
<dbReference type="SUPFAM" id="SSF56003">
    <property type="entry name" value="Molybdenum cofactor-binding domain"/>
    <property type="match status" value="2"/>
</dbReference>
<dbReference type="InterPro" id="IPR012368">
    <property type="entry name" value="OxRdtase_Mopterin-bd_su_IorB"/>
</dbReference>
<protein>
    <submittedName>
        <fullName evidence="2">Molybdopterin cofactor-binding domain-containing protein</fullName>
    </submittedName>
</protein>
<dbReference type="EMBL" id="JBIWXY010000002">
    <property type="protein sequence ID" value="MFJ5446681.1"/>
    <property type="molecule type" value="Genomic_DNA"/>
</dbReference>
<reference evidence="2 3" key="1">
    <citation type="submission" date="2024-11" db="EMBL/GenBank/DDBJ databases">
        <authorList>
            <person name="Kaparullina E.N."/>
            <person name="Delegan Y.A."/>
            <person name="Doronina N.V."/>
        </authorList>
    </citation>
    <scope>NUCLEOTIDE SEQUENCE [LARGE SCALE GENOMIC DNA]</scope>
    <source>
        <strain evidence="2 3">7sh_L</strain>
    </source>
</reference>
<dbReference type="Pfam" id="PF02738">
    <property type="entry name" value="MoCoBD_1"/>
    <property type="match status" value="1"/>
</dbReference>
<evidence type="ECO:0000259" key="1">
    <source>
        <dbReference type="SMART" id="SM01008"/>
    </source>
</evidence>
<dbReference type="Pfam" id="PF20256">
    <property type="entry name" value="MoCoBD_2"/>
    <property type="match status" value="2"/>
</dbReference>
<keyword evidence="3" id="KW-1185">Reference proteome</keyword>
<dbReference type="PANTHER" id="PTHR47495:SF3">
    <property type="entry name" value="BLR6219 PROTEIN"/>
    <property type="match status" value="1"/>
</dbReference>
<dbReference type="InterPro" id="IPR052516">
    <property type="entry name" value="N-heterocyclic_Hydroxylase"/>
</dbReference>
<name>A0ABW8GMR8_9PROT</name>
<dbReference type="InterPro" id="IPR008274">
    <property type="entry name" value="AldOxase/xan_DH_MoCoBD1"/>
</dbReference>
<dbReference type="PIRSF" id="PIRSF036389">
    <property type="entry name" value="IOR_B"/>
    <property type="match status" value="1"/>
</dbReference>
<gene>
    <name evidence="2" type="ORF">ACIKP9_10625</name>
</gene>
<dbReference type="Gene3D" id="3.90.1170.50">
    <property type="entry name" value="Aldehyde oxidase/xanthine dehydrogenase, a/b hammerhead"/>
    <property type="match status" value="1"/>
</dbReference>
<dbReference type="Proteomes" id="UP001617669">
    <property type="component" value="Unassembled WGS sequence"/>
</dbReference>
<dbReference type="SMART" id="SM01008">
    <property type="entry name" value="Ald_Xan_dh_C"/>
    <property type="match status" value="1"/>
</dbReference>
<dbReference type="InterPro" id="IPR006311">
    <property type="entry name" value="TAT_signal"/>
</dbReference>
<dbReference type="Gene3D" id="3.30.365.10">
    <property type="entry name" value="Aldehyde oxidase/xanthine dehydrogenase, molybdopterin binding domain"/>
    <property type="match status" value="3"/>
</dbReference>
<evidence type="ECO:0000313" key="3">
    <source>
        <dbReference type="Proteomes" id="UP001617669"/>
    </source>
</evidence>
<proteinExistence type="predicted"/>
<evidence type="ECO:0000313" key="2">
    <source>
        <dbReference type="EMBL" id="MFJ5446681.1"/>
    </source>
</evidence>